<keyword evidence="11" id="KW-1185">Reference proteome</keyword>
<keyword evidence="5 7" id="KW-0472">Membrane</keyword>
<evidence type="ECO:0000256" key="1">
    <source>
        <dbReference type="ARBA" id="ARBA00004651"/>
    </source>
</evidence>
<sequence>MTTIDIEKVLETCLLAGKIMLESDAEMYRVEDTMSRIALASGDYRLVSYVTQTGLFVGLDGTSTIRMVQILNRSINLEKVSKINQLSREYVTGQFTLEELLQQLKDLEQERKFFPLWLRFVSAAIVSGTIMILFGGVWSDFLLTCLIGGSGYSLYYFSLKILRIKFLSEFLAALFIGCAALLSTKIGLGTNQDMIIIGCVMPLVPGVQITNALRDLLAGHYLSGVSRGTEAMMTSSMIGFGIAFVFQLFY</sequence>
<keyword evidence="3 7" id="KW-0812">Transmembrane</keyword>
<keyword evidence="4 7" id="KW-1133">Transmembrane helix</keyword>
<evidence type="ECO:0000256" key="2">
    <source>
        <dbReference type="ARBA" id="ARBA00022475"/>
    </source>
</evidence>
<dbReference type="PANTHER" id="PTHR34390">
    <property type="entry name" value="UPF0442 PROTEIN YJJB-RELATED"/>
    <property type="match status" value="1"/>
</dbReference>
<dbReference type="EMBL" id="NGLE01000001">
    <property type="protein sequence ID" value="OTO10174.1"/>
    <property type="molecule type" value="Genomic_DNA"/>
</dbReference>
<proteinExistence type="inferred from homology"/>
<evidence type="ECO:0000256" key="3">
    <source>
        <dbReference type="ARBA" id="ARBA00022692"/>
    </source>
</evidence>
<evidence type="ECO:0000256" key="6">
    <source>
        <dbReference type="ARBA" id="ARBA00034125"/>
    </source>
</evidence>
<evidence type="ECO:0000259" key="8">
    <source>
        <dbReference type="Pfam" id="PF06738"/>
    </source>
</evidence>
<keyword evidence="2" id="KW-1003">Cell membrane</keyword>
<feature type="transmembrane region" description="Helical" evidence="7">
    <location>
        <begin position="116"/>
        <end position="135"/>
    </location>
</feature>
<organism evidence="10">
    <name type="scientific">Candidatus Enterococcus mansonii</name>
    <dbReference type="NCBI Taxonomy" id="1834181"/>
    <lineage>
        <taxon>Bacteria</taxon>
        <taxon>Bacillati</taxon>
        <taxon>Bacillota</taxon>
        <taxon>Bacilli</taxon>
        <taxon>Lactobacillales</taxon>
        <taxon>Enterococcaceae</taxon>
        <taxon>Enterococcus</taxon>
    </lineage>
</organism>
<evidence type="ECO:0000313" key="10">
    <source>
        <dbReference type="EMBL" id="OTO10174.1"/>
    </source>
</evidence>
<evidence type="ECO:0000256" key="4">
    <source>
        <dbReference type="ARBA" id="ARBA00022989"/>
    </source>
</evidence>
<evidence type="ECO:0000256" key="5">
    <source>
        <dbReference type="ARBA" id="ARBA00023136"/>
    </source>
</evidence>
<comment type="subcellular location">
    <subcellularLocation>
        <location evidence="1">Cell membrane</location>
        <topology evidence="1">Multi-pass membrane protein</topology>
    </subcellularLocation>
</comment>
<dbReference type="Pfam" id="PF06738">
    <property type="entry name" value="ThrE"/>
    <property type="match status" value="1"/>
</dbReference>
<comment type="caution">
    <text evidence="10">The sequence shown here is derived from an EMBL/GenBank/DDBJ whole genome shotgun (WGS) entry which is preliminary data.</text>
</comment>
<dbReference type="GO" id="GO:0005886">
    <property type="term" value="C:plasma membrane"/>
    <property type="evidence" value="ECO:0007669"/>
    <property type="project" value="UniProtKB-SubCell"/>
</dbReference>
<name>A0A242CIV6_9ENTE</name>
<dbReference type="EMBL" id="NGLE02000001">
    <property type="protein sequence ID" value="MEI5995372.1"/>
    <property type="molecule type" value="Genomic_DNA"/>
</dbReference>
<reference evidence="10" key="1">
    <citation type="submission" date="2017-05" db="EMBL/GenBank/DDBJ databases">
        <title>The Genome Sequence of Enterococcus sp. 4G2_DIV0659.</title>
        <authorList>
            <consortium name="The Broad Institute Genomics Platform"/>
            <consortium name="The Broad Institute Genomic Center for Infectious Diseases"/>
            <person name="Earl A."/>
            <person name="Manson A."/>
            <person name="Schwartman J."/>
            <person name="Gilmore M."/>
            <person name="Abouelleil A."/>
            <person name="Cao P."/>
            <person name="Chapman S."/>
            <person name="Cusick C."/>
            <person name="Shea T."/>
            <person name="Young S."/>
            <person name="Neafsey D."/>
            <person name="Nusbaum C."/>
            <person name="Birren B."/>
        </authorList>
    </citation>
    <scope>NUCLEOTIDE SEQUENCE [LARGE SCALE GENOMIC DNA]</scope>
    <source>
        <strain evidence="10">4G2_DIV0659</strain>
    </source>
</reference>
<dbReference type="InterPro" id="IPR050539">
    <property type="entry name" value="ThrE_Dicarb/AminoAcid_Exp"/>
</dbReference>
<dbReference type="STRING" id="1834181.A5880_000857"/>
<evidence type="ECO:0000313" key="11">
    <source>
        <dbReference type="Proteomes" id="UP000195139"/>
    </source>
</evidence>
<accession>A0A242CIV6</accession>
<dbReference type="PANTHER" id="PTHR34390:SF2">
    <property type="entry name" value="SUCCINATE TRANSPORTER SUBUNIT YJJP-RELATED"/>
    <property type="match status" value="1"/>
</dbReference>
<feature type="transmembrane region" description="Helical" evidence="7">
    <location>
        <begin position="141"/>
        <end position="158"/>
    </location>
</feature>
<reference evidence="9 11" key="2">
    <citation type="submission" date="2018-07" db="EMBL/GenBank/DDBJ databases">
        <title>The Genome Sequence of Enterococcus sp. DIV0659b.</title>
        <authorList>
            <consortium name="The Broad Institute Genomics Platform"/>
            <consortium name="The Broad Institute Genomic Center for Infectious Diseases"/>
            <person name="Earl A."/>
            <person name="Manson A."/>
            <person name="Schwartman J."/>
            <person name="Gilmore M."/>
            <person name="Abouelleil A."/>
            <person name="Cao P."/>
            <person name="Chapman S."/>
            <person name="Cusick C."/>
            <person name="Shea T."/>
            <person name="Young S."/>
            <person name="Neafsey D."/>
            <person name="Nusbaum C."/>
            <person name="Birren B."/>
        </authorList>
    </citation>
    <scope>NUCLEOTIDE SEQUENCE [LARGE SCALE GENOMIC DNA]</scope>
    <source>
        <strain evidence="9 11">4G2_DIV0659</strain>
    </source>
</reference>
<gene>
    <name evidence="10" type="ORF">A5880_000857</name>
    <name evidence="9" type="ORF">A5880_002962</name>
</gene>
<dbReference type="AlphaFoldDB" id="A0A242CIV6"/>
<dbReference type="OrthoDB" id="9813917at2"/>
<protein>
    <recommendedName>
        <fullName evidence="8">Threonine/serine exporter-like N-terminal domain-containing protein</fullName>
    </recommendedName>
</protein>
<feature type="transmembrane region" description="Helical" evidence="7">
    <location>
        <begin position="231"/>
        <end position="249"/>
    </location>
</feature>
<feature type="domain" description="Threonine/serine exporter-like N-terminal" evidence="8">
    <location>
        <begin position="12"/>
        <end position="248"/>
    </location>
</feature>
<comment type="similarity">
    <text evidence="6">Belongs to the ThrE exporter (TC 2.A.79) family.</text>
</comment>
<dbReference type="RefSeq" id="WP_086329815.1">
    <property type="nucleotide sequence ID" value="NZ_NGLE02000001.1"/>
</dbReference>
<feature type="transmembrane region" description="Helical" evidence="7">
    <location>
        <begin position="170"/>
        <end position="188"/>
    </location>
</feature>
<dbReference type="GO" id="GO:0015744">
    <property type="term" value="P:succinate transport"/>
    <property type="evidence" value="ECO:0007669"/>
    <property type="project" value="TreeGrafter"/>
</dbReference>
<dbReference type="GO" id="GO:0022857">
    <property type="term" value="F:transmembrane transporter activity"/>
    <property type="evidence" value="ECO:0007669"/>
    <property type="project" value="InterPro"/>
</dbReference>
<evidence type="ECO:0000313" key="9">
    <source>
        <dbReference type="EMBL" id="MEI5995372.1"/>
    </source>
</evidence>
<dbReference type="Proteomes" id="UP000195139">
    <property type="component" value="Unassembled WGS sequence"/>
</dbReference>
<dbReference type="InterPro" id="IPR010619">
    <property type="entry name" value="ThrE-like_N"/>
</dbReference>
<evidence type="ECO:0000256" key="7">
    <source>
        <dbReference type="SAM" id="Phobius"/>
    </source>
</evidence>